<protein>
    <recommendedName>
        <fullName evidence="5">Secreted protein</fullName>
    </recommendedName>
</protein>
<sequence>MLVCWIRWLPAGLVRSLVSLLSLPRMAPQNHEVRSFESTSPHGPRTIWRRSGKPGRSTLQSGGSGSPSASATFAHHPRMNAPETRTRLLPGVLYESRSSRRQTISDTSDTTPGSFVPGPGTPGPATPHPPPHGSQPPGLRQTPPTEKKKICHADGLLLRTRPDRDERLAPRCTVQYFSMFVLSPVRRW</sequence>
<feature type="signal peptide" evidence="2">
    <location>
        <begin position="1"/>
        <end position="16"/>
    </location>
</feature>
<proteinExistence type="predicted"/>
<keyword evidence="4" id="KW-1185">Reference proteome</keyword>
<reference evidence="3 4" key="1">
    <citation type="submission" date="2015-10" db="EMBL/GenBank/DDBJ databases">
        <title>Full genome of DAOMC 229536 Phialocephala scopiformis, a fungal endophyte of spruce producing the potent anti-insectan compound rugulosin.</title>
        <authorList>
            <consortium name="DOE Joint Genome Institute"/>
            <person name="Walker A.K."/>
            <person name="Frasz S.L."/>
            <person name="Seifert K.A."/>
            <person name="Miller J.D."/>
            <person name="Mondo S.J."/>
            <person name="Labutti K."/>
            <person name="Lipzen A."/>
            <person name="Dockter R."/>
            <person name="Kennedy M."/>
            <person name="Grigoriev I.V."/>
            <person name="Spatafora J.W."/>
        </authorList>
    </citation>
    <scope>NUCLEOTIDE SEQUENCE [LARGE SCALE GENOMIC DNA]</scope>
    <source>
        <strain evidence="3 4">CBS 120377</strain>
    </source>
</reference>
<dbReference type="Proteomes" id="UP000070700">
    <property type="component" value="Unassembled WGS sequence"/>
</dbReference>
<organism evidence="3 4">
    <name type="scientific">Mollisia scopiformis</name>
    <name type="common">Conifer needle endophyte fungus</name>
    <name type="synonym">Phialocephala scopiformis</name>
    <dbReference type="NCBI Taxonomy" id="149040"/>
    <lineage>
        <taxon>Eukaryota</taxon>
        <taxon>Fungi</taxon>
        <taxon>Dikarya</taxon>
        <taxon>Ascomycota</taxon>
        <taxon>Pezizomycotina</taxon>
        <taxon>Leotiomycetes</taxon>
        <taxon>Helotiales</taxon>
        <taxon>Mollisiaceae</taxon>
        <taxon>Mollisia</taxon>
    </lineage>
</organism>
<accession>A0A194WZ62</accession>
<evidence type="ECO:0000313" key="3">
    <source>
        <dbReference type="EMBL" id="KUJ12887.1"/>
    </source>
</evidence>
<keyword evidence="2" id="KW-0732">Signal</keyword>
<evidence type="ECO:0008006" key="5">
    <source>
        <dbReference type="Google" id="ProtNLM"/>
    </source>
</evidence>
<dbReference type="KEGG" id="psco:LY89DRAFT_196281"/>
<dbReference type="RefSeq" id="XP_018067242.1">
    <property type="nucleotide sequence ID" value="XM_018205746.1"/>
</dbReference>
<dbReference type="AlphaFoldDB" id="A0A194WZ62"/>
<evidence type="ECO:0000256" key="2">
    <source>
        <dbReference type="SAM" id="SignalP"/>
    </source>
</evidence>
<feature type="compositionally biased region" description="Polar residues" evidence="1">
    <location>
        <begin position="101"/>
        <end position="113"/>
    </location>
</feature>
<dbReference type="InParanoid" id="A0A194WZ62"/>
<feature type="chain" id="PRO_5008267632" description="Secreted protein" evidence="2">
    <location>
        <begin position="17"/>
        <end position="188"/>
    </location>
</feature>
<name>A0A194WZ62_MOLSC</name>
<feature type="compositionally biased region" description="Pro residues" evidence="1">
    <location>
        <begin position="119"/>
        <end position="134"/>
    </location>
</feature>
<dbReference type="EMBL" id="KQ947423">
    <property type="protein sequence ID" value="KUJ12887.1"/>
    <property type="molecule type" value="Genomic_DNA"/>
</dbReference>
<gene>
    <name evidence="3" type="ORF">LY89DRAFT_196281</name>
</gene>
<evidence type="ECO:0000256" key="1">
    <source>
        <dbReference type="SAM" id="MobiDB-lite"/>
    </source>
</evidence>
<feature type="region of interest" description="Disordered" evidence="1">
    <location>
        <begin position="31"/>
        <end position="147"/>
    </location>
</feature>
<dbReference type="GeneID" id="28815472"/>
<evidence type="ECO:0000313" key="4">
    <source>
        <dbReference type="Proteomes" id="UP000070700"/>
    </source>
</evidence>